<evidence type="ECO:0000313" key="1">
    <source>
        <dbReference type="EMBL" id="MST87329.1"/>
    </source>
</evidence>
<dbReference type="AlphaFoldDB" id="A0A6A8MEV2"/>
<sequence>MKIGEALRKKRLELGLTQQEMCEGILSRPFYYVEGEKTWHFNAELNRPLFCFST</sequence>
<protein>
    <submittedName>
        <fullName evidence="1">XRE family transcriptional regulator</fullName>
    </submittedName>
</protein>
<dbReference type="InterPro" id="IPR011990">
    <property type="entry name" value="TPR-like_helical_dom_sf"/>
</dbReference>
<proteinExistence type="predicted"/>
<name>A0A6A8MEV2_9LACO</name>
<dbReference type="Gene3D" id="1.25.40.10">
    <property type="entry name" value="Tetratricopeptide repeat domain"/>
    <property type="match status" value="1"/>
</dbReference>
<gene>
    <name evidence="1" type="ORF">FYJ62_06705</name>
</gene>
<dbReference type="EMBL" id="VUMX01000016">
    <property type="protein sequence ID" value="MST87329.1"/>
    <property type="molecule type" value="Genomic_DNA"/>
</dbReference>
<dbReference type="Proteomes" id="UP000438120">
    <property type="component" value="Unassembled WGS sequence"/>
</dbReference>
<dbReference type="GO" id="GO:0003677">
    <property type="term" value="F:DNA binding"/>
    <property type="evidence" value="ECO:0007669"/>
    <property type="project" value="InterPro"/>
</dbReference>
<organism evidence="1 2">
    <name type="scientific">Lactobacillus porci</name>
    <dbReference type="NCBI Taxonomy" id="2012477"/>
    <lineage>
        <taxon>Bacteria</taxon>
        <taxon>Bacillati</taxon>
        <taxon>Bacillota</taxon>
        <taxon>Bacilli</taxon>
        <taxon>Lactobacillales</taxon>
        <taxon>Lactobacillaceae</taxon>
        <taxon>Lactobacillus</taxon>
    </lineage>
</organism>
<dbReference type="InterPro" id="IPR010982">
    <property type="entry name" value="Lambda_DNA-bd_dom_sf"/>
</dbReference>
<reference evidence="1 2" key="1">
    <citation type="submission" date="2019-08" db="EMBL/GenBank/DDBJ databases">
        <title>In-depth cultivation of the pig gut microbiome towards novel bacterial diversity and tailored functional studies.</title>
        <authorList>
            <person name="Wylensek D."/>
            <person name="Hitch T.C.A."/>
            <person name="Clavel T."/>
        </authorList>
    </citation>
    <scope>NUCLEOTIDE SEQUENCE [LARGE SCALE GENOMIC DNA]</scope>
    <source>
        <strain evidence="1 2">Bifido-178-WT-2B</strain>
    </source>
</reference>
<dbReference type="OrthoDB" id="2315824at2"/>
<dbReference type="SUPFAM" id="SSF47413">
    <property type="entry name" value="lambda repressor-like DNA-binding domains"/>
    <property type="match status" value="1"/>
</dbReference>
<comment type="caution">
    <text evidence="1">The sequence shown here is derived from an EMBL/GenBank/DDBJ whole genome shotgun (WGS) entry which is preliminary data.</text>
</comment>
<accession>A0A6A8MEV2</accession>
<keyword evidence="2" id="KW-1185">Reference proteome</keyword>
<evidence type="ECO:0000313" key="2">
    <source>
        <dbReference type="Proteomes" id="UP000438120"/>
    </source>
</evidence>